<evidence type="ECO:0000313" key="2">
    <source>
        <dbReference type="Proteomes" id="UP001155587"/>
    </source>
</evidence>
<comment type="caution">
    <text evidence="1">The sequence shown here is derived from an EMBL/GenBank/DDBJ whole genome shotgun (WGS) entry which is preliminary data.</text>
</comment>
<dbReference type="RefSeq" id="WP_265678090.1">
    <property type="nucleotide sequence ID" value="NZ_JAKRRY010000113.1"/>
</dbReference>
<dbReference type="EMBL" id="JAKRRY010000113">
    <property type="protein sequence ID" value="MCW8349335.1"/>
    <property type="molecule type" value="Genomic_DNA"/>
</dbReference>
<protein>
    <submittedName>
        <fullName evidence="1">Uncharacterized protein</fullName>
    </submittedName>
</protein>
<proteinExistence type="predicted"/>
<gene>
    <name evidence="1" type="ORF">MD535_25505</name>
</gene>
<sequence length="65" mass="7807">MLRFILTDVEVLFTTWRWGRIGAVRFFLFDDKNPNNFDQRLEMVLDASENLVELYKKNVIKPLVM</sequence>
<organism evidence="1 2">
    <name type="scientific">Vibrio qingdaonensis</name>
    <dbReference type="NCBI Taxonomy" id="2829491"/>
    <lineage>
        <taxon>Bacteria</taxon>
        <taxon>Pseudomonadati</taxon>
        <taxon>Pseudomonadota</taxon>
        <taxon>Gammaproteobacteria</taxon>
        <taxon>Vibrionales</taxon>
        <taxon>Vibrionaceae</taxon>
        <taxon>Vibrio</taxon>
    </lineage>
</organism>
<name>A0A9X3CVR4_9VIBR</name>
<keyword evidence="2" id="KW-1185">Reference proteome</keyword>
<reference evidence="1" key="1">
    <citation type="submission" date="2022-02" db="EMBL/GenBank/DDBJ databases">
        <title>Vibrio sp. nov, a new bacterium isolated from seawater.</title>
        <authorList>
            <person name="Yuan Y."/>
        </authorList>
    </citation>
    <scope>NUCLEOTIDE SEQUENCE</scope>
    <source>
        <strain evidence="1">ZSDZ65</strain>
    </source>
</reference>
<evidence type="ECO:0000313" key="1">
    <source>
        <dbReference type="EMBL" id="MCW8349335.1"/>
    </source>
</evidence>
<dbReference type="AlphaFoldDB" id="A0A9X3CVR4"/>
<dbReference type="Proteomes" id="UP001155587">
    <property type="component" value="Unassembled WGS sequence"/>
</dbReference>
<accession>A0A9X3CVR4</accession>